<gene>
    <name evidence="8" type="ORF">CEUTPL_LOCUS8511</name>
</gene>
<dbReference type="SFLD" id="SFLDG00363">
    <property type="entry name" value="AMPS_(cytGST):_Alpha-__Mu-__Pi"/>
    <property type="match status" value="1"/>
</dbReference>
<dbReference type="SFLD" id="SFLDG01205">
    <property type="entry name" value="AMPS.1"/>
    <property type="match status" value="1"/>
</dbReference>
<dbReference type="Pfam" id="PF02798">
    <property type="entry name" value="GST_N"/>
    <property type="match status" value="1"/>
</dbReference>
<dbReference type="InterPro" id="IPR040079">
    <property type="entry name" value="Glutathione_S-Trfase"/>
</dbReference>
<feature type="domain" description="GST C-terminal" evidence="7">
    <location>
        <begin position="111"/>
        <end position="234"/>
    </location>
</feature>
<protein>
    <recommendedName>
        <fullName evidence="2">glutathione transferase</fullName>
        <ecNumber evidence="2">2.5.1.18</ecNumber>
    </recommendedName>
</protein>
<keyword evidence="3" id="KW-0808">Transferase</keyword>
<evidence type="ECO:0000313" key="9">
    <source>
        <dbReference type="Proteomes" id="UP001152799"/>
    </source>
</evidence>
<dbReference type="InterPro" id="IPR036249">
    <property type="entry name" value="Thioredoxin-like_sf"/>
</dbReference>
<dbReference type="InterPro" id="IPR036282">
    <property type="entry name" value="Glutathione-S-Trfase_C_sf"/>
</dbReference>
<keyword evidence="9" id="KW-1185">Reference proteome</keyword>
<evidence type="ECO:0000256" key="5">
    <source>
        <dbReference type="ARBA" id="ARBA00047960"/>
    </source>
</evidence>
<evidence type="ECO:0000256" key="4">
    <source>
        <dbReference type="ARBA" id="ARBA00038317"/>
    </source>
</evidence>
<dbReference type="InterPro" id="IPR010987">
    <property type="entry name" value="Glutathione-S-Trfase_C-like"/>
</dbReference>
<sequence>MYLHFLLSLFSFCLVGYVFDYYKLFTMTDNNHQYKLLYFDVPGRAEHIRYLFAYAGVEYEDYRIQKEKWPELKRTMPFGKVPVLEIDGKPVAQSNAIARYLAKKFGLAGKNEWEELQCDVLVDTLGDLQASVTQVMKEPDPIKREEVRAKVTKEELPFYLSKFEKTVKENGGFSVGNDFTWSDLVFAVLLDQFETMYGKAALNSYPALKGLKDKVHNIPGIRSYLEVRPPRSPMPRH</sequence>
<dbReference type="SUPFAM" id="SSF52833">
    <property type="entry name" value="Thioredoxin-like"/>
    <property type="match status" value="1"/>
</dbReference>
<dbReference type="AlphaFoldDB" id="A0A9N9MQN9"/>
<dbReference type="Gene3D" id="3.40.30.10">
    <property type="entry name" value="Glutaredoxin"/>
    <property type="match status" value="1"/>
</dbReference>
<evidence type="ECO:0000256" key="3">
    <source>
        <dbReference type="ARBA" id="ARBA00022679"/>
    </source>
</evidence>
<dbReference type="InterPro" id="IPR050213">
    <property type="entry name" value="GST_superfamily"/>
</dbReference>
<dbReference type="PANTHER" id="PTHR11571">
    <property type="entry name" value="GLUTATHIONE S-TRANSFERASE"/>
    <property type="match status" value="1"/>
</dbReference>
<feature type="domain" description="GST N-terminal" evidence="6">
    <location>
        <begin position="32"/>
        <end position="109"/>
    </location>
</feature>
<name>A0A9N9MQN9_9CUCU</name>
<dbReference type="FunFam" id="1.20.1050.10:FF:000030">
    <property type="entry name" value="Glutathione S-transferase S1"/>
    <property type="match status" value="1"/>
</dbReference>
<dbReference type="PROSITE" id="PS50404">
    <property type="entry name" value="GST_NTER"/>
    <property type="match status" value="1"/>
</dbReference>
<dbReference type="SFLD" id="SFLDS00019">
    <property type="entry name" value="Glutathione_Transferase_(cytos"/>
    <property type="match status" value="1"/>
</dbReference>
<dbReference type="GO" id="GO:0004602">
    <property type="term" value="F:glutathione peroxidase activity"/>
    <property type="evidence" value="ECO:0007669"/>
    <property type="project" value="UniProtKB-ARBA"/>
</dbReference>
<dbReference type="Pfam" id="PF14497">
    <property type="entry name" value="GST_C_3"/>
    <property type="match status" value="1"/>
</dbReference>
<dbReference type="Gene3D" id="1.20.1050.10">
    <property type="match status" value="1"/>
</dbReference>
<dbReference type="CDD" id="cd03039">
    <property type="entry name" value="GST_N_Sigma_like"/>
    <property type="match status" value="1"/>
</dbReference>
<evidence type="ECO:0000259" key="7">
    <source>
        <dbReference type="PROSITE" id="PS50405"/>
    </source>
</evidence>
<dbReference type="InterPro" id="IPR004045">
    <property type="entry name" value="Glutathione_S-Trfase_N"/>
</dbReference>
<comment type="catalytic activity">
    <reaction evidence="5">
        <text>RX + glutathione = an S-substituted glutathione + a halide anion + H(+)</text>
        <dbReference type="Rhea" id="RHEA:16437"/>
        <dbReference type="ChEBI" id="CHEBI:15378"/>
        <dbReference type="ChEBI" id="CHEBI:16042"/>
        <dbReference type="ChEBI" id="CHEBI:17792"/>
        <dbReference type="ChEBI" id="CHEBI:57925"/>
        <dbReference type="ChEBI" id="CHEBI:90779"/>
        <dbReference type="EC" id="2.5.1.18"/>
    </reaction>
</comment>
<dbReference type="PANTHER" id="PTHR11571:SF224">
    <property type="entry name" value="HEMATOPOIETIC PROSTAGLANDIN D SYNTHASE"/>
    <property type="match status" value="1"/>
</dbReference>
<organism evidence="8 9">
    <name type="scientific">Ceutorhynchus assimilis</name>
    <name type="common">cabbage seed weevil</name>
    <dbReference type="NCBI Taxonomy" id="467358"/>
    <lineage>
        <taxon>Eukaryota</taxon>
        <taxon>Metazoa</taxon>
        <taxon>Ecdysozoa</taxon>
        <taxon>Arthropoda</taxon>
        <taxon>Hexapoda</taxon>
        <taxon>Insecta</taxon>
        <taxon>Pterygota</taxon>
        <taxon>Neoptera</taxon>
        <taxon>Endopterygota</taxon>
        <taxon>Coleoptera</taxon>
        <taxon>Polyphaga</taxon>
        <taxon>Cucujiformia</taxon>
        <taxon>Curculionidae</taxon>
        <taxon>Ceutorhynchinae</taxon>
        <taxon>Ceutorhynchus</taxon>
    </lineage>
</organism>
<dbReference type="FunFam" id="3.40.30.10:FF:000035">
    <property type="entry name" value="hematopoietic prostaglandin D synthase"/>
    <property type="match status" value="1"/>
</dbReference>
<evidence type="ECO:0000259" key="6">
    <source>
        <dbReference type="PROSITE" id="PS50404"/>
    </source>
</evidence>
<dbReference type="InterPro" id="IPR004046">
    <property type="entry name" value="GST_C"/>
</dbReference>
<comment type="subunit">
    <text evidence="1">Homodimer.</text>
</comment>
<dbReference type="PROSITE" id="PS50405">
    <property type="entry name" value="GST_CTER"/>
    <property type="match status" value="1"/>
</dbReference>
<accession>A0A9N9MQN9</accession>
<dbReference type="GO" id="GO:0006749">
    <property type="term" value="P:glutathione metabolic process"/>
    <property type="evidence" value="ECO:0007669"/>
    <property type="project" value="TreeGrafter"/>
</dbReference>
<dbReference type="EMBL" id="OU892280">
    <property type="protein sequence ID" value="CAG9767959.1"/>
    <property type="molecule type" value="Genomic_DNA"/>
</dbReference>
<dbReference type="GO" id="GO:0004364">
    <property type="term" value="F:glutathione transferase activity"/>
    <property type="evidence" value="ECO:0007669"/>
    <property type="project" value="UniProtKB-EC"/>
</dbReference>
<dbReference type="CDD" id="cd03192">
    <property type="entry name" value="GST_C_Sigma_like"/>
    <property type="match status" value="1"/>
</dbReference>
<evidence type="ECO:0000313" key="8">
    <source>
        <dbReference type="EMBL" id="CAG9767959.1"/>
    </source>
</evidence>
<proteinExistence type="inferred from homology"/>
<evidence type="ECO:0000256" key="2">
    <source>
        <dbReference type="ARBA" id="ARBA00012452"/>
    </source>
</evidence>
<dbReference type="OrthoDB" id="414243at2759"/>
<reference evidence="8" key="1">
    <citation type="submission" date="2022-01" db="EMBL/GenBank/DDBJ databases">
        <authorList>
            <person name="King R."/>
        </authorList>
    </citation>
    <scope>NUCLEOTIDE SEQUENCE</scope>
</reference>
<dbReference type="EC" id="2.5.1.18" evidence="2"/>
<dbReference type="SUPFAM" id="SSF47616">
    <property type="entry name" value="GST C-terminal domain-like"/>
    <property type="match status" value="1"/>
</dbReference>
<evidence type="ECO:0000256" key="1">
    <source>
        <dbReference type="ARBA" id="ARBA00011738"/>
    </source>
</evidence>
<dbReference type="Proteomes" id="UP001152799">
    <property type="component" value="Chromosome 4"/>
</dbReference>
<comment type="similarity">
    <text evidence="4">Belongs to the GST superfamily. Sigma family.</text>
</comment>